<dbReference type="InterPro" id="IPR013083">
    <property type="entry name" value="Znf_RING/FYVE/PHD"/>
</dbReference>
<evidence type="ECO:0000256" key="3">
    <source>
        <dbReference type="ARBA" id="ARBA00022833"/>
    </source>
</evidence>
<evidence type="ECO:0000313" key="6">
    <source>
        <dbReference type="EMBL" id="CAH0377276.1"/>
    </source>
</evidence>
<keyword evidence="1" id="KW-0479">Metal-binding</keyword>
<evidence type="ECO:0000256" key="4">
    <source>
        <dbReference type="SAM" id="MobiDB-lite"/>
    </source>
</evidence>
<dbReference type="AlphaFoldDB" id="A0A8J2WR38"/>
<keyword evidence="2" id="KW-0863">Zinc-finger</keyword>
<feature type="domain" description="RING-CH-type" evidence="5">
    <location>
        <begin position="116"/>
        <end position="182"/>
    </location>
</feature>
<keyword evidence="7" id="KW-1185">Reference proteome</keyword>
<proteinExistence type="predicted"/>
<reference evidence="6" key="1">
    <citation type="submission" date="2021-11" db="EMBL/GenBank/DDBJ databases">
        <authorList>
            <consortium name="Genoscope - CEA"/>
            <person name="William W."/>
        </authorList>
    </citation>
    <scope>NUCLEOTIDE SEQUENCE</scope>
</reference>
<dbReference type="OrthoDB" id="237509at2759"/>
<feature type="region of interest" description="Disordered" evidence="4">
    <location>
        <begin position="459"/>
        <end position="501"/>
    </location>
</feature>
<evidence type="ECO:0000259" key="5">
    <source>
        <dbReference type="PROSITE" id="PS51292"/>
    </source>
</evidence>
<gene>
    <name evidence="6" type="ORF">PECAL_5P18330</name>
</gene>
<protein>
    <recommendedName>
        <fullName evidence="5">RING-CH-type domain-containing protein</fullName>
    </recommendedName>
</protein>
<comment type="caution">
    <text evidence="6">The sequence shown here is derived from an EMBL/GenBank/DDBJ whole genome shotgun (WGS) entry which is preliminary data.</text>
</comment>
<name>A0A8J2WR38_9STRA</name>
<dbReference type="PROSITE" id="PS51292">
    <property type="entry name" value="ZF_RING_CH"/>
    <property type="match status" value="1"/>
</dbReference>
<evidence type="ECO:0000313" key="7">
    <source>
        <dbReference type="Proteomes" id="UP000789595"/>
    </source>
</evidence>
<dbReference type="Pfam" id="PF12906">
    <property type="entry name" value="RINGv"/>
    <property type="match status" value="1"/>
</dbReference>
<accession>A0A8J2WR38</accession>
<evidence type="ECO:0000256" key="2">
    <source>
        <dbReference type="ARBA" id="ARBA00022771"/>
    </source>
</evidence>
<organism evidence="6 7">
    <name type="scientific">Pelagomonas calceolata</name>
    <dbReference type="NCBI Taxonomy" id="35677"/>
    <lineage>
        <taxon>Eukaryota</taxon>
        <taxon>Sar</taxon>
        <taxon>Stramenopiles</taxon>
        <taxon>Ochrophyta</taxon>
        <taxon>Pelagophyceae</taxon>
        <taxon>Pelagomonadales</taxon>
        <taxon>Pelagomonadaceae</taxon>
        <taxon>Pelagomonas</taxon>
    </lineage>
</organism>
<dbReference type="Proteomes" id="UP000789595">
    <property type="component" value="Unassembled WGS sequence"/>
</dbReference>
<dbReference type="EMBL" id="CAKKNE010000005">
    <property type="protein sequence ID" value="CAH0377276.1"/>
    <property type="molecule type" value="Genomic_DNA"/>
</dbReference>
<dbReference type="SMART" id="SM00744">
    <property type="entry name" value="RINGv"/>
    <property type="match status" value="1"/>
</dbReference>
<dbReference type="GO" id="GO:0008270">
    <property type="term" value="F:zinc ion binding"/>
    <property type="evidence" value="ECO:0007669"/>
    <property type="project" value="UniProtKB-KW"/>
</dbReference>
<keyword evidence="3" id="KW-0862">Zinc</keyword>
<dbReference type="InterPro" id="IPR011990">
    <property type="entry name" value="TPR-like_helical_dom_sf"/>
</dbReference>
<sequence length="501" mass="56068">MAEIPTLVPLHCAFCLKHLPMDGAPTIFPCARCLTPYCSVDCRAKDKTEGCRLRWNEAALDEETGECVRPARTRHMDICGDIARVGLEQHYANVEAKQEGLAAVRSNSFEIARATQDLDEPPTCYICLEGGDGLVRECNCRGNTGFAHLECLIQYAKTLTPQNSFSFRWHSCRNCRSSFTGTTRLALARECWKTYCSEPEDDWRRMWALDTLVTPLSEELYCYPEALRAAEAHLATLQKHFSHEDPTGDRVTAAKVKLIMCHTKLGRHDEALQLAEEVYAHNMSQYGPDHRSTLNAVNNLTVGLAGCGFEVRRRTLLRDAYERATHLLGAEDDTTYNLRNGLASSLYRAGDAPREDMVEAASLLVISVRVARQTYGSGHEITTIAVRFRDRVSSSIAAFDRDSASQRPMKRRRLRLRDVDRRAELANAAPVLNEKRISRAGQRDTHAWADYYGKGLTTLGQHVEDDKGASRPPPAHRPPLIDEDGYVPPPPPPKQSRCAVS</sequence>
<dbReference type="SUPFAM" id="SSF57850">
    <property type="entry name" value="RING/U-box"/>
    <property type="match status" value="1"/>
</dbReference>
<dbReference type="InterPro" id="IPR011016">
    <property type="entry name" value="Znf_RING-CH"/>
</dbReference>
<dbReference type="Gene3D" id="3.30.40.10">
    <property type="entry name" value="Zinc/RING finger domain, C3HC4 (zinc finger)"/>
    <property type="match status" value="1"/>
</dbReference>
<evidence type="ECO:0000256" key="1">
    <source>
        <dbReference type="ARBA" id="ARBA00022723"/>
    </source>
</evidence>
<dbReference type="Gene3D" id="1.25.40.10">
    <property type="entry name" value="Tetratricopeptide repeat domain"/>
    <property type="match status" value="1"/>
</dbReference>